<dbReference type="EMBL" id="PIPW01000005">
    <property type="protein sequence ID" value="RUO51375.1"/>
    <property type="molecule type" value="Genomic_DNA"/>
</dbReference>
<dbReference type="GO" id="GO:0005886">
    <property type="term" value="C:plasma membrane"/>
    <property type="evidence" value="ECO:0007669"/>
    <property type="project" value="UniProtKB-SubCell"/>
</dbReference>
<comment type="caution">
    <text evidence="8">The sequence shown here is derived from an EMBL/GenBank/DDBJ whole genome shotgun (WGS) entry which is preliminary data.</text>
</comment>
<organism evidence="8 9">
    <name type="scientific">Pseudidiomarina halophila</name>
    <dbReference type="NCBI Taxonomy" id="1449799"/>
    <lineage>
        <taxon>Bacteria</taxon>
        <taxon>Pseudomonadati</taxon>
        <taxon>Pseudomonadota</taxon>
        <taxon>Gammaproteobacteria</taxon>
        <taxon>Alteromonadales</taxon>
        <taxon>Idiomarinaceae</taxon>
        <taxon>Pseudidiomarina</taxon>
    </lineage>
</organism>
<dbReference type="InterPro" id="IPR018076">
    <property type="entry name" value="T2SS_GspF_dom"/>
</dbReference>
<keyword evidence="2" id="KW-1003">Cell membrane</keyword>
<name>A0A432XRL6_9GAMM</name>
<comment type="subcellular location">
    <subcellularLocation>
        <location evidence="1">Cell membrane</location>
        <topology evidence="1">Multi-pass membrane protein</topology>
    </subcellularLocation>
</comment>
<reference evidence="9" key="1">
    <citation type="journal article" date="2018" name="Front. Microbiol.">
        <title>Genome-Based Analysis Reveals the Taxonomy and Diversity of the Family Idiomarinaceae.</title>
        <authorList>
            <person name="Liu Y."/>
            <person name="Lai Q."/>
            <person name="Shao Z."/>
        </authorList>
    </citation>
    <scope>NUCLEOTIDE SEQUENCE [LARGE SCALE GENOMIC DNA]</scope>
    <source>
        <strain evidence="9">BH195</strain>
    </source>
</reference>
<protein>
    <recommendedName>
        <fullName evidence="7">Type II secretion system protein GspF domain-containing protein</fullName>
    </recommendedName>
</protein>
<evidence type="ECO:0000256" key="1">
    <source>
        <dbReference type="ARBA" id="ARBA00004651"/>
    </source>
</evidence>
<evidence type="ECO:0000259" key="7">
    <source>
        <dbReference type="Pfam" id="PF00482"/>
    </source>
</evidence>
<feature type="transmembrane region" description="Helical" evidence="6">
    <location>
        <begin position="74"/>
        <end position="105"/>
    </location>
</feature>
<evidence type="ECO:0000256" key="2">
    <source>
        <dbReference type="ARBA" id="ARBA00022475"/>
    </source>
</evidence>
<dbReference type="InterPro" id="IPR042094">
    <property type="entry name" value="T2SS_GspF_sf"/>
</dbReference>
<feature type="transmembrane region" description="Helical" evidence="6">
    <location>
        <begin position="235"/>
        <end position="260"/>
    </location>
</feature>
<dbReference type="Gene3D" id="1.20.81.30">
    <property type="entry name" value="Type II secretion system (T2SS), domain F"/>
    <property type="match status" value="1"/>
</dbReference>
<evidence type="ECO:0000256" key="6">
    <source>
        <dbReference type="SAM" id="Phobius"/>
    </source>
</evidence>
<dbReference type="PANTHER" id="PTHR35007">
    <property type="entry name" value="INTEGRAL MEMBRANE PROTEIN-RELATED"/>
    <property type="match status" value="1"/>
</dbReference>
<dbReference type="OrthoDB" id="6236866at2"/>
<sequence length="263" mass="29021">MMMLDWRMLLLLLALGLLLFILMLLVLNASYTHTRTLLSKSMACLPGGWQQWLYAYAKAQDAFIDPVDVLMRQLAAVLVIGFCLLLSLPGAVHLTILGGAVILVVKRRNERRLQLRRFCQQWPACLDMLAMLLHAGLSFRAALHALASLPGDTIALVQLRMLHQQLQAGVHLEVGLEELKLRIPHGLTNTFAAAVQQSRVTGGALAATLSGQAEQARSEQQLEAEKLAQEIGVKLLLPLVTCFFPVTFLLILGPIFIGYLQPQ</sequence>
<dbReference type="AlphaFoldDB" id="A0A432XRL6"/>
<dbReference type="Pfam" id="PF00482">
    <property type="entry name" value="T2SSF"/>
    <property type="match status" value="1"/>
</dbReference>
<gene>
    <name evidence="8" type="ORF">CWI69_11860</name>
</gene>
<feature type="domain" description="Type II secretion system protein GspF" evidence="7">
    <location>
        <begin position="126"/>
        <end position="252"/>
    </location>
</feature>
<keyword evidence="4 6" id="KW-1133">Transmembrane helix</keyword>
<keyword evidence="9" id="KW-1185">Reference proteome</keyword>
<accession>A0A432XRL6</accession>
<dbReference type="Proteomes" id="UP000287198">
    <property type="component" value="Unassembled WGS sequence"/>
</dbReference>
<evidence type="ECO:0000256" key="4">
    <source>
        <dbReference type="ARBA" id="ARBA00022989"/>
    </source>
</evidence>
<dbReference type="PANTHER" id="PTHR35007:SF2">
    <property type="entry name" value="PILUS ASSEMBLE PROTEIN"/>
    <property type="match status" value="1"/>
</dbReference>
<evidence type="ECO:0000256" key="5">
    <source>
        <dbReference type="ARBA" id="ARBA00023136"/>
    </source>
</evidence>
<evidence type="ECO:0000313" key="8">
    <source>
        <dbReference type="EMBL" id="RUO51375.1"/>
    </source>
</evidence>
<evidence type="ECO:0000256" key="3">
    <source>
        <dbReference type="ARBA" id="ARBA00022692"/>
    </source>
</evidence>
<evidence type="ECO:0000313" key="9">
    <source>
        <dbReference type="Proteomes" id="UP000287198"/>
    </source>
</evidence>
<keyword evidence="5 6" id="KW-0472">Membrane</keyword>
<keyword evidence="3 6" id="KW-0812">Transmembrane</keyword>
<dbReference type="RefSeq" id="WP_126764546.1">
    <property type="nucleotide sequence ID" value="NZ_JBHLTZ010000002.1"/>
</dbReference>
<proteinExistence type="predicted"/>